<evidence type="ECO:0000256" key="4">
    <source>
        <dbReference type="ARBA" id="ARBA00022795"/>
    </source>
</evidence>
<evidence type="ECO:0000256" key="6">
    <source>
        <dbReference type="ARBA" id="ARBA00023225"/>
    </source>
</evidence>
<evidence type="ECO:0000256" key="2">
    <source>
        <dbReference type="ARBA" id="ARBA00006602"/>
    </source>
</evidence>
<dbReference type="EMBL" id="UINC01034133">
    <property type="protein sequence ID" value="SVB24500.1"/>
    <property type="molecule type" value="Genomic_DNA"/>
</dbReference>
<reference evidence="9" key="1">
    <citation type="submission" date="2018-05" db="EMBL/GenBank/DDBJ databases">
        <authorList>
            <person name="Lanie J.A."/>
            <person name="Ng W.-L."/>
            <person name="Kazmierczak K.M."/>
            <person name="Andrzejewski T.M."/>
            <person name="Davidsen T.M."/>
            <person name="Wayne K.J."/>
            <person name="Tettelin H."/>
            <person name="Glass J.I."/>
            <person name="Rusch D."/>
            <person name="Podicherti R."/>
            <person name="Tsui H.-C.T."/>
            <person name="Winkler M.E."/>
        </authorList>
    </citation>
    <scope>NUCLEOTIDE SEQUENCE</scope>
</reference>
<dbReference type="AlphaFoldDB" id="A0A382CEN5"/>
<comment type="function">
    <text evidence="1">Needed for flagellar regrowth and assembly.</text>
</comment>
<organism evidence="9">
    <name type="scientific">marine metagenome</name>
    <dbReference type="NCBI Taxonomy" id="408172"/>
    <lineage>
        <taxon>unclassified sequences</taxon>
        <taxon>metagenomes</taxon>
        <taxon>ecological metagenomes</taxon>
    </lineage>
</organism>
<dbReference type="InterPro" id="IPR051472">
    <property type="entry name" value="T3SS_Stator/FliH"/>
</dbReference>
<feature type="region of interest" description="Disordered" evidence="7">
    <location>
        <begin position="231"/>
        <end position="263"/>
    </location>
</feature>
<feature type="non-terminal residue" evidence="9">
    <location>
        <position position="1"/>
    </location>
</feature>
<gene>
    <name evidence="9" type="ORF">METZ01_LOCUS177354</name>
</gene>
<dbReference type="GO" id="GO:0044781">
    <property type="term" value="P:bacterial-type flagellum organization"/>
    <property type="evidence" value="ECO:0007669"/>
    <property type="project" value="UniProtKB-KW"/>
</dbReference>
<dbReference type="InterPro" id="IPR018035">
    <property type="entry name" value="Flagellar_FliH/T3SS_HrpE"/>
</dbReference>
<evidence type="ECO:0000313" key="9">
    <source>
        <dbReference type="EMBL" id="SVB24500.1"/>
    </source>
</evidence>
<dbReference type="PANTHER" id="PTHR34982:SF1">
    <property type="entry name" value="FLAGELLAR ASSEMBLY PROTEIN FLIH"/>
    <property type="match status" value="1"/>
</dbReference>
<dbReference type="SUPFAM" id="SSF160527">
    <property type="entry name" value="V-type ATPase subunit E-like"/>
    <property type="match status" value="1"/>
</dbReference>
<evidence type="ECO:0000256" key="5">
    <source>
        <dbReference type="ARBA" id="ARBA00022927"/>
    </source>
</evidence>
<name>A0A382CEN5_9ZZZZ</name>
<dbReference type="Pfam" id="PF02108">
    <property type="entry name" value="FliH"/>
    <property type="match status" value="1"/>
</dbReference>
<evidence type="ECO:0000256" key="7">
    <source>
        <dbReference type="SAM" id="MobiDB-lite"/>
    </source>
</evidence>
<proteinExistence type="inferred from homology"/>
<keyword evidence="5" id="KW-0653">Protein transport</keyword>
<evidence type="ECO:0000256" key="1">
    <source>
        <dbReference type="ARBA" id="ARBA00003041"/>
    </source>
</evidence>
<evidence type="ECO:0000259" key="8">
    <source>
        <dbReference type="Pfam" id="PF02108"/>
    </source>
</evidence>
<feature type="non-terminal residue" evidence="9">
    <location>
        <position position="263"/>
    </location>
</feature>
<dbReference type="GO" id="GO:0005829">
    <property type="term" value="C:cytosol"/>
    <property type="evidence" value="ECO:0007669"/>
    <property type="project" value="TreeGrafter"/>
</dbReference>
<feature type="domain" description="Flagellar assembly protein FliH/Type III secretion system HrpE" evidence="8">
    <location>
        <begin position="92"/>
        <end position="212"/>
    </location>
</feature>
<accession>A0A382CEN5</accession>
<keyword evidence="6" id="KW-1006">Bacterial flagellum protein export</keyword>
<sequence>LSEFLGTALNQDRSFSFDSETARNFDTDNVKKAKQGVKELVADAVAKAKSLAIEIKENAYKEGHKTGYEEGFQTAYQKGENSAKEEFDPLLQTINSLIRELSEFRTMMYPKVEKEMIEMVTGLAKKILQHEINTNEDSVKQMILLAINSVIDKENMVIRIHPSDKAHAEAFYPELKNLFSEIKNITFEEYSGIEKGGCMIDTNFGTIDARVDQLENQIDKILKLTPAVPAISTSSKSLPEENSETEIKASDESTDSETPASET</sequence>
<keyword evidence="3" id="KW-0813">Transport</keyword>
<dbReference type="GO" id="GO:0015031">
    <property type="term" value="P:protein transport"/>
    <property type="evidence" value="ECO:0007669"/>
    <property type="project" value="UniProtKB-KW"/>
</dbReference>
<dbReference type="PANTHER" id="PTHR34982">
    <property type="entry name" value="YOP PROTEINS TRANSLOCATION PROTEIN L"/>
    <property type="match status" value="1"/>
</dbReference>
<comment type="similarity">
    <text evidence="2">Belongs to the FliH family.</text>
</comment>
<protein>
    <recommendedName>
        <fullName evidence="8">Flagellar assembly protein FliH/Type III secretion system HrpE domain-containing protein</fullName>
    </recommendedName>
</protein>
<evidence type="ECO:0000256" key="3">
    <source>
        <dbReference type="ARBA" id="ARBA00022448"/>
    </source>
</evidence>
<keyword evidence="4" id="KW-1005">Bacterial flagellum biogenesis</keyword>